<keyword evidence="3" id="KW-1185">Reference proteome</keyword>
<name>A0A3N2DBN4_9MICO</name>
<sequence>MFVNQRQALARVRRLGGAARYREIGAERHVLARLVGRGELVRIGRGCYAVPGASAAITRAVLLNAVLCCVSALRHHGVDVPGDESVVHCCVPSRRGGHPHRPGTRLHYGEVERDGDVPVATVLDALVAAVRCLAYDDVVALFDLTCDRPGAPTLEEVLDRVAGRSRGMAVALRVDVDTRARSRVETVIRLALRRAGLRVAAGVRIPGVGEVDLLVEGRIVVELDGFAYHGDRAAYRGDRRRDRALLRLGLVPIRFAWEDCTPEIVVEAVRDVLDVVREGALPPHGSTPAWVADQVEWARAQAMRPSGRATGTPPRRRARAREG</sequence>
<organism evidence="2 3">
    <name type="scientific">Salana multivorans</name>
    <dbReference type="NCBI Taxonomy" id="120377"/>
    <lineage>
        <taxon>Bacteria</taxon>
        <taxon>Bacillati</taxon>
        <taxon>Actinomycetota</taxon>
        <taxon>Actinomycetes</taxon>
        <taxon>Micrococcales</taxon>
        <taxon>Beutenbergiaceae</taxon>
        <taxon>Salana</taxon>
    </lineage>
</organism>
<evidence type="ECO:0008006" key="4">
    <source>
        <dbReference type="Google" id="ProtNLM"/>
    </source>
</evidence>
<dbReference type="EMBL" id="RKHQ01000001">
    <property type="protein sequence ID" value="ROR97147.1"/>
    <property type="molecule type" value="Genomic_DNA"/>
</dbReference>
<evidence type="ECO:0000313" key="2">
    <source>
        <dbReference type="EMBL" id="ROR97147.1"/>
    </source>
</evidence>
<dbReference type="AlphaFoldDB" id="A0A3N2DBN4"/>
<dbReference type="SUPFAM" id="SSF52980">
    <property type="entry name" value="Restriction endonuclease-like"/>
    <property type="match status" value="1"/>
</dbReference>
<feature type="region of interest" description="Disordered" evidence="1">
    <location>
        <begin position="301"/>
        <end position="323"/>
    </location>
</feature>
<gene>
    <name evidence="2" type="ORF">EDD28_1740</name>
</gene>
<proteinExistence type="predicted"/>
<protein>
    <recommendedName>
        <fullName evidence="4">Very-short-patch-repair endonuclease</fullName>
    </recommendedName>
</protein>
<dbReference type="Gene3D" id="3.40.960.10">
    <property type="entry name" value="VSR Endonuclease"/>
    <property type="match status" value="1"/>
</dbReference>
<reference evidence="2 3" key="1">
    <citation type="submission" date="2018-11" db="EMBL/GenBank/DDBJ databases">
        <title>Sequencing the genomes of 1000 actinobacteria strains.</title>
        <authorList>
            <person name="Klenk H.-P."/>
        </authorList>
    </citation>
    <scope>NUCLEOTIDE SEQUENCE [LARGE SCALE GENOMIC DNA]</scope>
    <source>
        <strain evidence="2 3">DSM 13521</strain>
    </source>
</reference>
<evidence type="ECO:0000313" key="3">
    <source>
        <dbReference type="Proteomes" id="UP000275356"/>
    </source>
</evidence>
<dbReference type="Proteomes" id="UP000275356">
    <property type="component" value="Unassembled WGS sequence"/>
</dbReference>
<evidence type="ECO:0000256" key="1">
    <source>
        <dbReference type="SAM" id="MobiDB-lite"/>
    </source>
</evidence>
<comment type="caution">
    <text evidence="2">The sequence shown here is derived from an EMBL/GenBank/DDBJ whole genome shotgun (WGS) entry which is preliminary data.</text>
</comment>
<accession>A0A3N2DBN4</accession>
<feature type="compositionally biased region" description="Low complexity" evidence="1">
    <location>
        <begin position="304"/>
        <end position="313"/>
    </location>
</feature>
<feature type="compositionally biased region" description="Basic residues" evidence="1">
    <location>
        <begin position="314"/>
        <end position="323"/>
    </location>
</feature>
<dbReference type="InterPro" id="IPR011335">
    <property type="entry name" value="Restrct_endonuc-II-like"/>
</dbReference>